<reference evidence="2 3" key="1">
    <citation type="submission" date="2015-09" db="EMBL/GenBank/DDBJ databases">
        <authorList>
            <consortium name="Pathogen Informatics"/>
        </authorList>
    </citation>
    <scope>NUCLEOTIDE SEQUENCE [LARGE SCALE GENOMIC DNA]</scope>
    <source>
        <strain evidence="2 3">2789STDY5834880</strain>
    </source>
</reference>
<dbReference type="PROSITE" id="PS51257">
    <property type="entry name" value="PROKAR_LIPOPROTEIN"/>
    <property type="match status" value="1"/>
</dbReference>
<dbReference type="RefSeq" id="WP_055170757.1">
    <property type="nucleotide sequence ID" value="NZ_CZAI01000002.1"/>
</dbReference>
<evidence type="ECO:0000313" key="3">
    <source>
        <dbReference type="Proteomes" id="UP000095657"/>
    </source>
</evidence>
<dbReference type="STRING" id="47678.ERS852494_01377"/>
<gene>
    <name evidence="2" type="ORF">ERS852494_01377</name>
</gene>
<accession>A0A174JY92</accession>
<sequence>MKKFLVLSALVITSCTLSNEEKAEKLVKETLKDYLYHPDSYEPISTRVDSMFIDVTTIEPIMKISDEIKNLISKINRCERKIESAESSMDIFAPNGYSSQYSRGEYSRAKKEKEEAKSDLNKYTKKLSEQLASLKENVAKYHKGEFTGWAVSHRFRSLNGAGSMSIPGEMIFFCDEEFTTCGGYETDKFEDFVKILNAVDEATSDEDVIDYFKENNFLL</sequence>
<evidence type="ECO:0000256" key="1">
    <source>
        <dbReference type="SAM" id="Coils"/>
    </source>
</evidence>
<keyword evidence="1" id="KW-0175">Coiled coil</keyword>
<organism evidence="2 3">
    <name type="scientific">Bacteroides caccae</name>
    <dbReference type="NCBI Taxonomy" id="47678"/>
    <lineage>
        <taxon>Bacteria</taxon>
        <taxon>Pseudomonadati</taxon>
        <taxon>Bacteroidota</taxon>
        <taxon>Bacteroidia</taxon>
        <taxon>Bacteroidales</taxon>
        <taxon>Bacteroidaceae</taxon>
        <taxon>Bacteroides</taxon>
    </lineage>
</organism>
<evidence type="ECO:0000313" key="2">
    <source>
        <dbReference type="EMBL" id="CUP02737.1"/>
    </source>
</evidence>
<feature type="coiled-coil region" evidence="1">
    <location>
        <begin position="61"/>
        <end position="137"/>
    </location>
</feature>
<protein>
    <recommendedName>
        <fullName evidence="4">Lipoprotein</fullName>
    </recommendedName>
</protein>
<dbReference type="AlphaFoldDB" id="A0A174JY92"/>
<proteinExistence type="predicted"/>
<evidence type="ECO:0008006" key="4">
    <source>
        <dbReference type="Google" id="ProtNLM"/>
    </source>
</evidence>
<name>A0A174JY92_9BACE</name>
<dbReference type="EMBL" id="CZAI01000002">
    <property type="protein sequence ID" value="CUP02737.1"/>
    <property type="molecule type" value="Genomic_DNA"/>
</dbReference>
<dbReference type="Proteomes" id="UP000095657">
    <property type="component" value="Unassembled WGS sequence"/>
</dbReference>